<sequence>MLDFIGTICTFYPWRPRGLAAPWEKMPMLDLVIRNGLVCDGSGAPAYRGSVGIRDGRIVAIGEVDGLARQIVDAGGLVIAPGFIDPHTHYDAQLVWDGQAQPSLEHGVTTVVPGNCSLSLAPLRAEHRELLGATFRKIEEMPKNAFDAGLSWEWESFADYLATIRPTLGVNVAPLVGHSLLRLWVMGLDARERAATDAEIAAMQALLGECLDAGAVGMSGSWVDIDHENRPVPARLAEPRELDALCATLGEKGGILQIVPEFWDADLLCARIDLLAGLSRKHGIRTTFSPLFDSNAAPELVGIALDRVRLQTAHGATVVPQMQTRPIDLSFDLTAPMSTFATLPGWWAMTLLPRAEKLALLRDPERRRALAAEMDDFFMPIGLQIDFADAYVKRMGTPDGALMGRRVGDLAAERGCHIAEAIIDIALADDLATSFGLDAIGHDDAAKIATMLADPLVGIGAGDGGAHVTNFATYGDTGYLFSRYVRGFGAMPLETAVRKLTHDVARLWGLDKRGLLRPGYAADIVLFDPERIDRGPEIPVEDLPADGFRYIRRASGIERVFVNGALAYSRDGGYAAARAGTVAERVAA</sequence>
<reference evidence="2 3" key="1">
    <citation type="journal article" date="2010" name="J. Bacteriol.">
        <title>Genome sequence of the dioxin-mineralizing bacterium Sphingomonas wittichii RW1.</title>
        <authorList>
            <person name="Miller T.R."/>
            <person name="Delcher A.L."/>
            <person name="Salzberg S.L."/>
            <person name="Saunders E."/>
            <person name="Detter J.C."/>
            <person name="Halden R.U."/>
        </authorList>
    </citation>
    <scope>NUCLEOTIDE SEQUENCE [LARGE SCALE GENOMIC DNA]</scope>
    <source>
        <strain evidence="3">DSM 6014 / CCUG 31198 / JCM 15750 / NBRC 105917 / EY 4224 / RW1</strain>
    </source>
</reference>
<evidence type="ECO:0000313" key="2">
    <source>
        <dbReference type="EMBL" id="ABQ69691.1"/>
    </source>
</evidence>
<feature type="domain" description="Amidohydrolase 3" evidence="1">
    <location>
        <begin position="70"/>
        <end position="537"/>
    </location>
</feature>
<organism evidence="2 3">
    <name type="scientific">Rhizorhabdus wittichii (strain DSM 6014 / CCUG 31198 / JCM 15750 / NBRC 105917 / EY 4224 / RW1)</name>
    <name type="common">Sphingomonas wittichii</name>
    <dbReference type="NCBI Taxonomy" id="392499"/>
    <lineage>
        <taxon>Bacteria</taxon>
        <taxon>Pseudomonadati</taxon>
        <taxon>Pseudomonadota</taxon>
        <taxon>Alphaproteobacteria</taxon>
        <taxon>Sphingomonadales</taxon>
        <taxon>Sphingomonadaceae</taxon>
        <taxon>Rhizorhabdus</taxon>
    </lineage>
</organism>
<dbReference type="Gene3D" id="3.20.20.140">
    <property type="entry name" value="Metal-dependent hydrolases"/>
    <property type="match status" value="2"/>
</dbReference>
<dbReference type="InterPro" id="IPR013108">
    <property type="entry name" value="Amidohydro_3"/>
</dbReference>
<dbReference type="InterPro" id="IPR032466">
    <property type="entry name" value="Metal_Hydrolase"/>
</dbReference>
<evidence type="ECO:0000313" key="3">
    <source>
        <dbReference type="Proteomes" id="UP000001989"/>
    </source>
</evidence>
<name>A0A9J9HDI8_RHIWR</name>
<dbReference type="SUPFAM" id="SSF51556">
    <property type="entry name" value="Metallo-dependent hydrolases"/>
    <property type="match status" value="1"/>
</dbReference>
<dbReference type="GO" id="GO:0016811">
    <property type="term" value="F:hydrolase activity, acting on carbon-nitrogen (but not peptide) bonds, in linear amides"/>
    <property type="evidence" value="ECO:0007669"/>
    <property type="project" value="InterPro"/>
</dbReference>
<dbReference type="AlphaFoldDB" id="A0A9J9HDI8"/>
<dbReference type="PANTHER" id="PTHR11647:SF1">
    <property type="entry name" value="COLLAPSIN RESPONSE MEDIATOR PROTEIN"/>
    <property type="match status" value="1"/>
</dbReference>
<proteinExistence type="predicted"/>
<evidence type="ECO:0000259" key="1">
    <source>
        <dbReference type="Pfam" id="PF07969"/>
    </source>
</evidence>
<keyword evidence="3" id="KW-1185">Reference proteome</keyword>
<dbReference type="GO" id="GO:0016812">
    <property type="term" value="F:hydrolase activity, acting on carbon-nitrogen (but not peptide) bonds, in cyclic amides"/>
    <property type="evidence" value="ECO:0007669"/>
    <property type="project" value="TreeGrafter"/>
</dbReference>
<dbReference type="Proteomes" id="UP000001989">
    <property type="component" value="Chromosome"/>
</dbReference>
<dbReference type="Gene3D" id="2.30.40.10">
    <property type="entry name" value="Urease, subunit C, domain 1"/>
    <property type="match status" value="1"/>
</dbReference>
<dbReference type="InterPro" id="IPR011059">
    <property type="entry name" value="Metal-dep_hydrolase_composite"/>
</dbReference>
<gene>
    <name evidence="2" type="ordered locus">Swit_3345</name>
</gene>
<accession>A0A9J9HDI8</accession>
<dbReference type="Gene3D" id="3.30.1490.130">
    <property type="entry name" value="D-aminoacylase. Domain 3"/>
    <property type="match status" value="1"/>
</dbReference>
<dbReference type="SUPFAM" id="SSF51338">
    <property type="entry name" value="Composite domain of metallo-dependent hydrolases"/>
    <property type="match status" value="1"/>
</dbReference>
<dbReference type="PANTHER" id="PTHR11647">
    <property type="entry name" value="HYDRANTOINASE/DIHYDROPYRIMIDINASE FAMILY MEMBER"/>
    <property type="match status" value="1"/>
</dbReference>
<dbReference type="KEGG" id="swi:Swit_3345"/>
<dbReference type="InterPro" id="IPR023100">
    <property type="entry name" value="D-aminoacylase_insert_dom_sf"/>
</dbReference>
<dbReference type="EMBL" id="CP000699">
    <property type="protein sequence ID" value="ABQ69691.1"/>
    <property type="molecule type" value="Genomic_DNA"/>
</dbReference>
<dbReference type="InterPro" id="IPR050378">
    <property type="entry name" value="Metallo-dep_Hydrolases_sf"/>
</dbReference>
<dbReference type="GO" id="GO:0005829">
    <property type="term" value="C:cytosol"/>
    <property type="evidence" value="ECO:0007669"/>
    <property type="project" value="TreeGrafter"/>
</dbReference>
<dbReference type="Pfam" id="PF07969">
    <property type="entry name" value="Amidohydro_3"/>
    <property type="match status" value="1"/>
</dbReference>
<protein>
    <submittedName>
        <fullName evidence="2">Amidohydrolase 3</fullName>
    </submittedName>
</protein>